<dbReference type="InterPro" id="IPR007624">
    <property type="entry name" value="RNA_pol_sigma70_r3"/>
</dbReference>
<dbReference type="EMBL" id="CP002105">
    <property type="protein sequence ID" value="ADL13210.1"/>
    <property type="molecule type" value="Genomic_DNA"/>
</dbReference>
<feature type="coiled-coil region" evidence="8">
    <location>
        <begin position="137"/>
        <end position="208"/>
    </location>
</feature>
<dbReference type="InterPro" id="IPR000943">
    <property type="entry name" value="RNA_pol_sigma70"/>
</dbReference>
<dbReference type="InterPro" id="IPR007630">
    <property type="entry name" value="RNA_pol_sigma70_r4"/>
</dbReference>
<dbReference type="InterPro" id="IPR014284">
    <property type="entry name" value="RNA_pol_sigma-70_dom"/>
</dbReference>
<dbReference type="InterPro" id="IPR013325">
    <property type="entry name" value="RNA_pol_sigma_r2"/>
</dbReference>
<comment type="function">
    <text evidence="7">Sigma factors are initiation factors that promote the attachment of RNA polymerase to specific initiation sites and are then released.</text>
</comment>
<gene>
    <name evidence="10" type="ordered locus">Acear_1705</name>
</gene>
<dbReference type="NCBIfam" id="TIGR02980">
    <property type="entry name" value="SigBFG"/>
    <property type="match status" value="1"/>
</dbReference>
<evidence type="ECO:0000256" key="6">
    <source>
        <dbReference type="ARBA" id="ARBA00023163"/>
    </source>
</evidence>
<dbReference type="GO" id="GO:0003677">
    <property type="term" value="F:DNA binding"/>
    <property type="evidence" value="ECO:0007669"/>
    <property type="project" value="UniProtKB-KW"/>
</dbReference>
<organism evidence="10 11">
    <name type="scientific">Acetohalobium arabaticum (strain ATCC 49924 / DSM 5501 / Z-7288)</name>
    <dbReference type="NCBI Taxonomy" id="574087"/>
    <lineage>
        <taxon>Bacteria</taxon>
        <taxon>Bacillati</taxon>
        <taxon>Bacillota</taxon>
        <taxon>Clostridia</taxon>
        <taxon>Halanaerobiales</taxon>
        <taxon>Halobacteroidaceae</taxon>
        <taxon>Acetohalobium</taxon>
    </lineage>
</organism>
<proteinExistence type="inferred from homology"/>
<dbReference type="Gene3D" id="1.20.140.160">
    <property type="match status" value="1"/>
</dbReference>
<dbReference type="CDD" id="cd06171">
    <property type="entry name" value="Sigma70_r4"/>
    <property type="match status" value="1"/>
</dbReference>
<evidence type="ECO:0000256" key="4">
    <source>
        <dbReference type="ARBA" id="ARBA00023082"/>
    </source>
</evidence>
<evidence type="ECO:0000256" key="3">
    <source>
        <dbReference type="ARBA" id="ARBA00023015"/>
    </source>
</evidence>
<evidence type="ECO:0000313" key="10">
    <source>
        <dbReference type="EMBL" id="ADL13210.1"/>
    </source>
</evidence>
<dbReference type="InterPro" id="IPR001387">
    <property type="entry name" value="Cro/C1-type_HTH"/>
</dbReference>
<dbReference type="PIRSF" id="PIRSF000770">
    <property type="entry name" value="RNA_pol_sigma-SigE/K"/>
    <property type="match status" value="1"/>
</dbReference>
<dbReference type="Pfam" id="PF04542">
    <property type="entry name" value="Sigma70_r2"/>
    <property type="match status" value="1"/>
</dbReference>
<dbReference type="Pfam" id="PF04545">
    <property type="entry name" value="Sigma70_r4"/>
    <property type="match status" value="1"/>
</dbReference>
<dbReference type="OrthoDB" id="9809557at2"/>
<keyword evidence="11" id="KW-1185">Reference proteome</keyword>
<dbReference type="Gene3D" id="1.20.120.1810">
    <property type="match status" value="1"/>
</dbReference>
<dbReference type="PANTHER" id="PTHR30603:SF19">
    <property type="entry name" value="RNA POLYMERASE SIGMA-F FACTOR"/>
    <property type="match status" value="1"/>
</dbReference>
<dbReference type="Pfam" id="PF04539">
    <property type="entry name" value="Sigma70_r3"/>
    <property type="match status" value="1"/>
</dbReference>
<dbReference type="GO" id="GO:0016987">
    <property type="term" value="F:sigma factor activity"/>
    <property type="evidence" value="ECO:0007669"/>
    <property type="project" value="UniProtKB-KW"/>
</dbReference>
<evidence type="ECO:0000259" key="9">
    <source>
        <dbReference type="PROSITE" id="PS50943"/>
    </source>
</evidence>
<evidence type="ECO:0000256" key="7">
    <source>
        <dbReference type="RuleBase" id="RU362124"/>
    </source>
</evidence>
<dbReference type="InterPro" id="IPR050239">
    <property type="entry name" value="Sigma-70_RNA_pol_init_factors"/>
</dbReference>
<dbReference type="eggNOG" id="COG1191">
    <property type="taxonomic scope" value="Bacteria"/>
</dbReference>
<dbReference type="SUPFAM" id="SSF88659">
    <property type="entry name" value="Sigma3 and sigma4 domains of RNA polymerase sigma factors"/>
    <property type="match status" value="2"/>
</dbReference>
<dbReference type="GO" id="GO:0006352">
    <property type="term" value="P:DNA-templated transcription initiation"/>
    <property type="evidence" value="ECO:0007669"/>
    <property type="project" value="InterPro"/>
</dbReference>
<evidence type="ECO:0000256" key="2">
    <source>
        <dbReference type="ARBA" id="ARBA00022969"/>
    </source>
</evidence>
<keyword evidence="6 7" id="KW-0804">Transcription</keyword>
<dbReference type="PRINTS" id="PR00046">
    <property type="entry name" value="SIGMA70FCT"/>
</dbReference>
<name>D9QRR9_ACEAZ</name>
<dbReference type="NCBIfam" id="TIGR02937">
    <property type="entry name" value="sigma70-ECF"/>
    <property type="match status" value="2"/>
</dbReference>
<comment type="similarity">
    <text evidence="1 7">Belongs to the sigma-70 factor family.</text>
</comment>
<keyword evidence="4 7" id="KW-0731">Sigma factor</keyword>
<keyword evidence="8" id="KW-0175">Coiled coil</keyword>
<dbReference type="SUPFAM" id="SSF88946">
    <property type="entry name" value="Sigma2 domain of RNA polymerase sigma factors"/>
    <property type="match status" value="1"/>
</dbReference>
<evidence type="ECO:0000256" key="5">
    <source>
        <dbReference type="ARBA" id="ARBA00023125"/>
    </source>
</evidence>
<dbReference type="InterPro" id="IPR013324">
    <property type="entry name" value="RNA_pol_sigma_r3/r4-like"/>
</dbReference>
<dbReference type="HOGENOM" id="CLU_014793_8_5_9"/>
<accession>D9QRR9</accession>
<dbReference type="GO" id="GO:0030435">
    <property type="term" value="P:sporulation resulting in formation of a cellular spore"/>
    <property type="evidence" value="ECO:0007669"/>
    <property type="project" value="UniProtKB-KW"/>
</dbReference>
<dbReference type="PROSITE" id="PS00715">
    <property type="entry name" value="SIGMA70_1"/>
    <property type="match status" value="1"/>
</dbReference>
<dbReference type="InterPro" id="IPR007627">
    <property type="entry name" value="RNA_pol_sigma70_r2"/>
</dbReference>
<keyword evidence="3 7" id="KW-0805">Transcription regulation</keyword>
<dbReference type="AlphaFoldDB" id="D9QRR9"/>
<dbReference type="RefSeq" id="WP_013278655.1">
    <property type="nucleotide sequence ID" value="NC_014378.1"/>
</dbReference>
<keyword evidence="2" id="KW-0749">Sporulation</keyword>
<dbReference type="KEGG" id="aar:Acear_1705"/>
<dbReference type="STRING" id="574087.Acear_1705"/>
<feature type="domain" description="HTH cro/C1-type" evidence="9">
    <location>
        <begin position="222"/>
        <end position="242"/>
    </location>
</feature>
<dbReference type="Proteomes" id="UP000001661">
    <property type="component" value="Chromosome"/>
</dbReference>
<dbReference type="PROSITE" id="PS00716">
    <property type="entry name" value="SIGMA70_2"/>
    <property type="match status" value="1"/>
</dbReference>
<keyword evidence="5 7" id="KW-0238">DNA-binding</keyword>
<reference evidence="10 11" key="1">
    <citation type="journal article" date="2010" name="Stand. Genomic Sci.">
        <title>Complete genome sequence of Acetohalobium arabaticum type strain (Z-7288).</title>
        <authorList>
            <person name="Sikorski J."/>
            <person name="Lapidus A."/>
            <person name="Chertkov O."/>
            <person name="Lucas S."/>
            <person name="Copeland A."/>
            <person name="Glavina Del Rio T."/>
            <person name="Nolan M."/>
            <person name="Tice H."/>
            <person name="Cheng J.F."/>
            <person name="Han C."/>
            <person name="Brambilla E."/>
            <person name="Pitluck S."/>
            <person name="Liolios K."/>
            <person name="Ivanova N."/>
            <person name="Mavromatis K."/>
            <person name="Mikhailova N."/>
            <person name="Pati A."/>
            <person name="Bruce D."/>
            <person name="Detter C."/>
            <person name="Tapia R."/>
            <person name="Goodwin L."/>
            <person name="Chen A."/>
            <person name="Palaniappan K."/>
            <person name="Land M."/>
            <person name="Hauser L."/>
            <person name="Chang Y.J."/>
            <person name="Jeffries C.D."/>
            <person name="Rohde M."/>
            <person name="Goker M."/>
            <person name="Spring S."/>
            <person name="Woyke T."/>
            <person name="Bristow J."/>
            <person name="Eisen J.A."/>
            <person name="Markowitz V."/>
            <person name="Hugenholtz P."/>
            <person name="Kyrpides N.C."/>
            <person name="Klenk H.P."/>
        </authorList>
    </citation>
    <scope>NUCLEOTIDE SEQUENCE [LARGE SCALE GENOMIC DNA]</scope>
    <source>
        <strain evidence="11">ATCC 49924 / DSM 5501 / Z-7288</strain>
    </source>
</reference>
<dbReference type="NCBIfam" id="NF004052">
    <property type="entry name" value="PRK05572.1"/>
    <property type="match status" value="1"/>
</dbReference>
<dbReference type="InterPro" id="IPR014322">
    <property type="entry name" value="RNA_pol_sigma-B/F/G"/>
</dbReference>
<dbReference type="PANTHER" id="PTHR30603">
    <property type="entry name" value="RNA POLYMERASE SIGMA FACTOR RPO"/>
    <property type="match status" value="1"/>
</dbReference>
<evidence type="ECO:0000256" key="8">
    <source>
        <dbReference type="SAM" id="Coils"/>
    </source>
</evidence>
<protein>
    <recommendedName>
        <fullName evidence="7">RNA polymerase sigma factor</fullName>
    </recommendedName>
</protein>
<evidence type="ECO:0000313" key="11">
    <source>
        <dbReference type="Proteomes" id="UP000001661"/>
    </source>
</evidence>
<sequence length="253" mass="29312">MNNNSLNIPQKELLSEAETKELLKKAQAGDQKAKDKLVNHNVKLVLKVAHRFANKNYDYEELFQIGSIGLLKAIERFDLERDVKFSTYAVPLIIGEIKRFLRDDDAVKVSRSLKRRAHRINEVKESLTAELNREPTIQEIAEEMEVDKEEIVNALEAVREPTSIYSPVYENEGNSIELVDQLAASSENQEQEIDRLALREVIDELKTRERLILKLRFFDEKTQQEVADRIGVSQVQVSRLERKIIDKVREELD</sequence>
<dbReference type="PROSITE" id="PS50943">
    <property type="entry name" value="HTH_CROC1"/>
    <property type="match status" value="1"/>
</dbReference>
<evidence type="ECO:0000256" key="1">
    <source>
        <dbReference type="ARBA" id="ARBA00007788"/>
    </source>
</evidence>